<evidence type="ECO:0000256" key="8">
    <source>
        <dbReference type="ARBA" id="ARBA00022840"/>
    </source>
</evidence>
<reference evidence="21 22" key="4">
    <citation type="journal article" date="2011" name="BMC Genomics">
        <title>RNA-Seq improves annotation of protein-coding genes in the cucumber genome.</title>
        <authorList>
            <person name="Li Z."/>
            <person name="Zhang Z."/>
            <person name="Yan P."/>
            <person name="Huang S."/>
            <person name="Fei Z."/>
            <person name="Lin K."/>
        </authorList>
    </citation>
    <scope>NUCLEOTIDE SEQUENCE [LARGE SCALE GENOMIC DNA]</scope>
    <source>
        <strain evidence="22">cv. 9930</strain>
    </source>
</reference>
<dbReference type="SUPFAM" id="SSF57196">
    <property type="entry name" value="EGF/Laminin"/>
    <property type="match status" value="1"/>
</dbReference>
<evidence type="ECO:0000256" key="11">
    <source>
        <dbReference type="ARBA" id="ARBA00023157"/>
    </source>
</evidence>
<dbReference type="STRING" id="3659.A0A0A0KDE6"/>
<dbReference type="InterPro" id="IPR025287">
    <property type="entry name" value="WAK_GUB"/>
</dbReference>
<evidence type="ECO:0000256" key="12">
    <source>
        <dbReference type="ARBA" id="ARBA00023180"/>
    </source>
</evidence>
<dbReference type="GO" id="GO:0030247">
    <property type="term" value="F:polysaccharide binding"/>
    <property type="evidence" value="ECO:0007669"/>
    <property type="project" value="InterPro"/>
</dbReference>
<evidence type="ECO:0000256" key="6">
    <source>
        <dbReference type="ARBA" id="ARBA00022741"/>
    </source>
</evidence>
<dbReference type="CDD" id="cd14066">
    <property type="entry name" value="STKc_IRAK"/>
    <property type="match status" value="1"/>
</dbReference>
<dbReference type="Pfam" id="PF13947">
    <property type="entry name" value="GUB_WAK_bind"/>
    <property type="match status" value="1"/>
</dbReference>
<proteinExistence type="predicted"/>
<feature type="transmembrane region" description="Helical" evidence="17">
    <location>
        <begin position="350"/>
        <end position="373"/>
    </location>
</feature>
<dbReference type="InterPro" id="IPR000742">
    <property type="entry name" value="EGF"/>
</dbReference>
<protein>
    <recommendedName>
        <fullName evidence="23">Protein kinase domain-containing protein</fullName>
    </recommendedName>
</protein>
<evidence type="ECO:0000259" key="20">
    <source>
        <dbReference type="PROSITE" id="PS50026"/>
    </source>
</evidence>
<feature type="chain" id="PRO_5001965190" description="Protein kinase domain-containing protein" evidence="18">
    <location>
        <begin position="30"/>
        <end position="759"/>
    </location>
</feature>
<comment type="subcellular location">
    <subcellularLocation>
        <location evidence="1">Membrane</location>
        <topology evidence="1">Single-pass type I membrane protein</topology>
    </subcellularLocation>
</comment>
<dbReference type="Proteomes" id="UP000029981">
    <property type="component" value="Chromosome 6"/>
</dbReference>
<evidence type="ECO:0000256" key="10">
    <source>
        <dbReference type="ARBA" id="ARBA00023136"/>
    </source>
</evidence>
<dbReference type="GO" id="GO:0004674">
    <property type="term" value="F:protein serine/threonine kinase activity"/>
    <property type="evidence" value="ECO:0007669"/>
    <property type="project" value="UniProtKB-KW"/>
</dbReference>
<dbReference type="PROSITE" id="PS50011">
    <property type="entry name" value="PROTEIN_KINASE_DOM"/>
    <property type="match status" value="1"/>
</dbReference>
<evidence type="ECO:0000256" key="9">
    <source>
        <dbReference type="ARBA" id="ARBA00022989"/>
    </source>
</evidence>
<dbReference type="InterPro" id="IPR008271">
    <property type="entry name" value="Ser/Thr_kinase_AS"/>
</dbReference>
<dbReference type="EMBL" id="CM002927">
    <property type="protein sequence ID" value="KGN47508.1"/>
    <property type="molecule type" value="Genomic_DNA"/>
</dbReference>
<feature type="domain" description="EGF-like" evidence="20">
    <location>
        <begin position="297"/>
        <end position="336"/>
    </location>
</feature>
<dbReference type="PROSITE" id="PS00107">
    <property type="entry name" value="PROTEIN_KINASE_ATP"/>
    <property type="match status" value="1"/>
</dbReference>
<accession>A0A0A0KDE6</accession>
<reference evidence="21 22" key="2">
    <citation type="journal article" date="2009" name="PLoS ONE">
        <title>An integrated genetic and cytogenetic map of the cucumber genome.</title>
        <authorList>
            <person name="Ren Y."/>
            <person name="Zhang Z."/>
            <person name="Liu J."/>
            <person name="Staub J.E."/>
            <person name="Han Y."/>
            <person name="Cheng Z."/>
            <person name="Li X."/>
            <person name="Lu J."/>
            <person name="Miao H."/>
            <person name="Kang H."/>
            <person name="Xie B."/>
            <person name="Gu X."/>
            <person name="Wang X."/>
            <person name="Du Y."/>
            <person name="Jin W."/>
            <person name="Huang S."/>
        </authorList>
    </citation>
    <scope>NUCLEOTIDE SEQUENCE [LARGE SCALE GENOMIC DNA]</scope>
    <source>
        <strain evidence="22">cv. 9930</strain>
    </source>
</reference>
<evidence type="ECO:0000259" key="19">
    <source>
        <dbReference type="PROSITE" id="PS50011"/>
    </source>
</evidence>
<organism evidence="21 22">
    <name type="scientific">Cucumis sativus</name>
    <name type="common">Cucumber</name>
    <dbReference type="NCBI Taxonomy" id="3659"/>
    <lineage>
        <taxon>Eukaryota</taxon>
        <taxon>Viridiplantae</taxon>
        <taxon>Streptophyta</taxon>
        <taxon>Embryophyta</taxon>
        <taxon>Tracheophyta</taxon>
        <taxon>Spermatophyta</taxon>
        <taxon>Magnoliopsida</taxon>
        <taxon>eudicotyledons</taxon>
        <taxon>Gunneridae</taxon>
        <taxon>Pentapetalae</taxon>
        <taxon>rosids</taxon>
        <taxon>fabids</taxon>
        <taxon>Cucurbitales</taxon>
        <taxon>Cucurbitaceae</taxon>
        <taxon>Benincaseae</taxon>
        <taxon>Cucumis</taxon>
    </lineage>
</organism>
<evidence type="ECO:0000256" key="17">
    <source>
        <dbReference type="SAM" id="Phobius"/>
    </source>
</evidence>
<evidence type="ECO:0000256" key="7">
    <source>
        <dbReference type="ARBA" id="ARBA00022777"/>
    </source>
</evidence>
<dbReference type="SUPFAM" id="SSF56112">
    <property type="entry name" value="Protein kinase-like (PK-like)"/>
    <property type="match status" value="1"/>
</dbReference>
<feature type="signal peptide" evidence="18">
    <location>
        <begin position="1"/>
        <end position="29"/>
    </location>
</feature>
<dbReference type="Gramene" id="KGN47508">
    <property type="protein sequence ID" value="KGN47508"/>
    <property type="gene ID" value="Csa_6G349850"/>
</dbReference>
<dbReference type="CDD" id="cd00054">
    <property type="entry name" value="EGF_CA"/>
    <property type="match status" value="1"/>
</dbReference>
<dbReference type="eggNOG" id="ENOG502QQPF">
    <property type="taxonomic scope" value="Eukaryota"/>
</dbReference>
<dbReference type="InterPro" id="IPR001881">
    <property type="entry name" value="EGF-like_Ca-bd_dom"/>
</dbReference>
<evidence type="ECO:0000313" key="22">
    <source>
        <dbReference type="Proteomes" id="UP000029981"/>
    </source>
</evidence>
<dbReference type="GO" id="GO:0005524">
    <property type="term" value="F:ATP binding"/>
    <property type="evidence" value="ECO:0007669"/>
    <property type="project" value="UniProtKB-UniRule"/>
</dbReference>
<dbReference type="FunFam" id="3.30.200.20:FF:000043">
    <property type="entry name" value="Wall-associated receptor kinase 2"/>
    <property type="match status" value="1"/>
</dbReference>
<dbReference type="GO" id="GO:0007166">
    <property type="term" value="P:cell surface receptor signaling pathway"/>
    <property type="evidence" value="ECO:0000318"/>
    <property type="project" value="GO_Central"/>
</dbReference>
<keyword evidence="3" id="KW-0808">Transferase</keyword>
<evidence type="ECO:0000256" key="16">
    <source>
        <dbReference type="PROSITE-ProRule" id="PRU10141"/>
    </source>
</evidence>
<evidence type="ECO:0000256" key="13">
    <source>
        <dbReference type="ARBA" id="ARBA00047558"/>
    </source>
</evidence>
<dbReference type="InterPro" id="IPR017441">
    <property type="entry name" value="Protein_kinase_ATP_BS"/>
</dbReference>
<dbReference type="SMART" id="SM00179">
    <property type="entry name" value="EGF_CA"/>
    <property type="match status" value="1"/>
</dbReference>
<dbReference type="GO" id="GO:0005886">
    <property type="term" value="C:plasma membrane"/>
    <property type="evidence" value="ECO:0000318"/>
    <property type="project" value="GO_Central"/>
</dbReference>
<dbReference type="PANTHER" id="PTHR27005">
    <property type="entry name" value="WALL-ASSOCIATED RECEPTOR KINASE-LIKE 21"/>
    <property type="match status" value="1"/>
</dbReference>
<dbReference type="InterPro" id="IPR011009">
    <property type="entry name" value="Kinase-like_dom_sf"/>
</dbReference>
<dbReference type="SMART" id="SM00220">
    <property type="entry name" value="S_TKc"/>
    <property type="match status" value="1"/>
</dbReference>
<sequence length="759" mass="84635">MGRPTAKKLVPLIIAIVVNIAIFSAAVSSSPVPSLAKLGCESKCGDVEIPFPFGMSDNCYLNINFSITCNHTHFTPAKPFLMNSNVEVTNISLHGELHVLNYVARACYSEDGSADIKNRPSIRVPMFTISNTKNKFTVIGCDTYAYISGELDGESYRSGCMALCGTFRKNIKDGSCWSGCCQLEIPKGLQKLALEVGSFHNYTEPENKSNLNLSQCGYAFVIEQNIFNFKKSYINNYTEEKVPLVLDWKIKHENCSTDKCKCGQKSEKILEDGSKYYRCKCPNGYHGNPYLDEGCQDTNECKLGTHQCVSNDMCENAPEGTYTCYCPENYEGDGKEGGTGCRKKHSNSKFIKIATGTGVGITVLLIAISWLYLGYKKWKFIQRKEEFFKKNGGTMLQQHLSQWQSPTDTVRIFSQEELEKATNKFNESTVVGKGGYGTVHKGVLDDGSVIAIKKSQLLDQSQTSQFINEVIVLSQVNHRNVVKLLGCCLETQVPLLVYEFITNGTLFDHIHDRTKYSNHIPWEARLRIASETAGVISYLHSSASTPVIHRDIKSTNILLDHNFTAKVSDFGASKLVPMDQTQLSTMVQGTLGYLDPEYLLKSELTEKSDVYSFGIVLLELITGKKAVCFDGPEAERNLAMYVLCAMKEDRLAEVVDKEMVMDEGKLNQIKEVSKIAKECVRVRGEERPNMKEVAMELEGLKVMQVQHSWIKNNLSNSEEMISLLGETSNSTQFLVSSRMNSTSNSITTDILTAHVPDAR</sequence>
<evidence type="ECO:0000256" key="14">
    <source>
        <dbReference type="ARBA" id="ARBA00047951"/>
    </source>
</evidence>
<evidence type="ECO:0000256" key="5">
    <source>
        <dbReference type="ARBA" id="ARBA00022729"/>
    </source>
</evidence>
<dbReference type="InterPro" id="IPR001245">
    <property type="entry name" value="Ser-Thr/Tyr_kinase_cat_dom"/>
</dbReference>
<comment type="catalytic activity">
    <reaction evidence="13">
        <text>L-seryl-[protein] + ATP = O-phospho-L-seryl-[protein] + ADP + H(+)</text>
        <dbReference type="Rhea" id="RHEA:17989"/>
        <dbReference type="Rhea" id="RHEA-COMP:9863"/>
        <dbReference type="Rhea" id="RHEA-COMP:11604"/>
        <dbReference type="ChEBI" id="CHEBI:15378"/>
        <dbReference type="ChEBI" id="CHEBI:29999"/>
        <dbReference type="ChEBI" id="CHEBI:30616"/>
        <dbReference type="ChEBI" id="CHEBI:83421"/>
        <dbReference type="ChEBI" id="CHEBI:456216"/>
    </reaction>
</comment>
<evidence type="ECO:0000313" key="21">
    <source>
        <dbReference type="EMBL" id="KGN47508.1"/>
    </source>
</evidence>
<keyword evidence="4 17" id="KW-0812">Transmembrane</keyword>
<name>A0A0A0KDE6_CUCSA</name>
<reference evidence="21 22" key="1">
    <citation type="journal article" date="2009" name="Nat. Genet.">
        <title>The genome of the cucumber, Cucumis sativus L.</title>
        <authorList>
            <person name="Huang S."/>
            <person name="Li R."/>
            <person name="Zhang Z."/>
            <person name="Li L."/>
            <person name="Gu X."/>
            <person name="Fan W."/>
            <person name="Lucas W.J."/>
            <person name="Wang X."/>
            <person name="Xie B."/>
            <person name="Ni P."/>
            <person name="Ren Y."/>
            <person name="Zhu H."/>
            <person name="Li J."/>
            <person name="Lin K."/>
            <person name="Jin W."/>
            <person name="Fei Z."/>
            <person name="Li G."/>
            <person name="Staub J."/>
            <person name="Kilian A."/>
            <person name="van der Vossen E.A."/>
            <person name="Wu Y."/>
            <person name="Guo J."/>
            <person name="He J."/>
            <person name="Jia Z."/>
            <person name="Ren Y."/>
            <person name="Tian G."/>
            <person name="Lu Y."/>
            <person name="Ruan J."/>
            <person name="Qian W."/>
            <person name="Wang M."/>
            <person name="Huang Q."/>
            <person name="Li B."/>
            <person name="Xuan Z."/>
            <person name="Cao J."/>
            <person name="Asan"/>
            <person name="Wu Z."/>
            <person name="Zhang J."/>
            <person name="Cai Q."/>
            <person name="Bai Y."/>
            <person name="Zhao B."/>
            <person name="Han Y."/>
            <person name="Li Y."/>
            <person name="Li X."/>
            <person name="Wang S."/>
            <person name="Shi Q."/>
            <person name="Liu S."/>
            <person name="Cho W.K."/>
            <person name="Kim J.Y."/>
            <person name="Xu Y."/>
            <person name="Heller-Uszynska K."/>
            <person name="Miao H."/>
            <person name="Cheng Z."/>
            <person name="Zhang S."/>
            <person name="Wu J."/>
            <person name="Yang Y."/>
            <person name="Kang H."/>
            <person name="Li M."/>
            <person name="Liang H."/>
            <person name="Ren X."/>
            <person name="Shi Z."/>
            <person name="Wen M."/>
            <person name="Jian M."/>
            <person name="Yang H."/>
            <person name="Zhang G."/>
            <person name="Yang Z."/>
            <person name="Chen R."/>
            <person name="Liu S."/>
            <person name="Li J."/>
            <person name="Ma L."/>
            <person name="Liu H."/>
            <person name="Zhou Y."/>
            <person name="Zhao J."/>
            <person name="Fang X."/>
            <person name="Li G."/>
            <person name="Fang L."/>
            <person name="Li Y."/>
            <person name="Liu D."/>
            <person name="Zheng H."/>
            <person name="Zhang Y."/>
            <person name="Qin N."/>
            <person name="Li Z."/>
            <person name="Yang G."/>
            <person name="Yang S."/>
            <person name="Bolund L."/>
            <person name="Kristiansen K."/>
            <person name="Zheng H."/>
            <person name="Li S."/>
            <person name="Zhang X."/>
            <person name="Yang H."/>
            <person name="Wang J."/>
            <person name="Sun R."/>
            <person name="Zhang B."/>
            <person name="Jiang S."/>
            <person name="Wang J."/>
            <person name="Du Y."/>
            <person name="Li S."/>
        </authorList>
    </citation>
    <scope>NUCLEOTIDE SEQUENCE [LARGE SCALE GENOMIC DNA]</scope>
    <source>
        <strain evidence="22">cv. 9930</strain>
    </source>
</reference>
<dbReference type="PANTHER" id="PTHR27005:SF468">
    <property type="entry name" value="OS01G0310500 PROTEIN"/>
    <property type="match status" value="1"/>
</dbReference>
<dbReference type="AlphaFoldDB" id="A0A0A0KDE6"/>
<reference evidence="21 22" key="3">
    <citation type="journal article" date="2010" name="BMC Genomics">
        <title>Transcriptome sequencing and comparative analysis of cucumber flowers with different sex types.</title>
        <authorList>
            <person name="Guo S."/>
            <person name="Zheng Y."/>
            <person name="Joung J.G."/>
            <person name="Liu S."/>
            <person name="Zhang Z."/>
            <person name="Crasta O.R."/>
            <person name="Sobral B.W."/>
            <person name="Xu Y."/>
            <person name="Huang S."/>
            <person name="Fei Z."/>
        </authorList>
    </citation>
    <scope>NUCLEOTIDE SEQUENCE [LARGE SCALE GENOMIC DNA]</scope>
    <source>
        <strain evidence="22">cv. 9930</strain>
    </source>
</reference>
<keyword evidence="5 18" id="KW-0732">Signal</keyword>
<comment type="catalytic activity">
    <reaction evidence="14">
        <text>L-threonyl-[protein] + ATP = O-phospho-L-threonyl-[protein] + ADP + H(+)</text>
        <dbReference type="Rhea" id="RHEA:46608"/>
        <dbReference type="Rhea" id="RHEA-COMP:11060"/>
        <dbReference type="Rhea" id="RHEA-COMP:11605"/>
        <dbReference type="ChEBI" id="CHEBI:15378"/>
        <dbReference type="ChEBI" id="CHEBI:30013"/>
        <dbReference type="ChEBI" id="CHEBI:30616"/>
        <dbReference type="ChEBI" id="CHEBI:61977"/>
        <dbReference type="ChEBI" id="CHEBI:456216"/>
    </reaction>
</comment>
<dbReference type="OMA" id="KHPWISG"/>
<feature type="domain" description="Protein kinase" evidence="19">
    <location>
        <begin position="425"/>
        <end position="710"/>
    </location>
</feature>
<evidence type="ECO:0000256" key="2">
    <source>
        <dbReference type="ARBA" id="ARBA00022527"/>
    </source>
</evidence>
<evidence type="ECO:0000256" key="1">
    <source>
        <dbReference type="ARBA" id="ARBA00004479"/>
    </source>
</evidence>
<gene>
    <name evidence="21" type="ORF">Csa_6G349850</name>
</gene>
<dbReference type="InterPro" id="IPR045274">
    <property type="entry name" value="WAK-like"/>
</dbReference>
<keyword evidence="11" id="KW-1015">Disulfide bond</keyword>
<keyword evidence="12" id="KW-0325">Glycoprotein</keyword>
<keyword evidence="2" id="KW-0723">Serine/threonine-protein kinase</keyword>
<dbReference type="InterPro" id="IPR000719">
    <property type="entry name" value="Prot_kinase_dom"/>
</dbReference>
<dbReference type="PROSITE" id="PS00108">
    <property type="entry name" value="PROTEIN_KINASE_ST"/>
    <property type="match status" value="1"/>
</dbReference>
<dbReference type="Gene3D" id="3.30.200.20">
    <property type="entry name" value="Phosphorylase Kinase, domain 1"/>
    <property type="match status" value="1"/>
</dbReference>
<evidence type="ECO:0000256" key="4">
    <source>
        <dbReference type="ARBA" id="ARBA00022692"/>
    </source>
</evidence>
<keyword evidence="9 17" id="KW-1133">Transmembrane helix</keyword>
<dbReference type="Gene3D" id="2.90.20.10">
    <property type="entry name" value="Plasmodium vivax P25 domain"/>
    <property type="match status" value="1"/>
</dbReference>
<keyword evidence="22" id="KW-1185">Reference proteome</keyword>
<evidence type="ECO:0000256" key="15">
    <source>
        <dbReference type="PROSITE-ProRule" id="PRU00076"/>
    </source>
</evidence>
<keyword evidence="8 16" id="KW-0067">ATP-binding</keyword>
<evidence type="ECO:0000256" key="18">
    <source>
        <dbReference type="SAM" id="SignalP"/>
    </source>
</evidence>
<dbReference type="FunFam" id="1.10.510.10:FF:000084">
    <property type="entry name" value="Wall-associated receptor kinase 2"/>
    <property type="match status" value="1"/>
</dbReference>
<keyword evidence="15" id="KW-0245">EGF-like domain</keyword>
<keyword evidence="6 16" id="KW-0547">Nucleotide-binding</keyword>
<feature type="binding site" evidence="16">
    <location>
        <position position="454"/>
    </location>
    <ligand>
        <name>ATP</name>
        <dbReference type="ChEBI" id="CHEBI:30616"/>
    </ligand>
</feature>
<keyword evidence="10 17" id="KW-0472">Membrane</keyword>
<dbReference type="Gene3D" id="1.10.510.10">
    <property type="entry name" value="Transferase(Phosphotransferase) domain 1"/>
    <property type="match status" value="1"/>
</dbReference>
<dbReference type="PROSITE" id="PS50026">
    <property type="entry name" value="EGF_3"/>
    <property type="match status" value="1"/>
</dbReference>
<keyword evidence="7" id="KW-0418">Kinase</keyword>
<evidence type="ECO:0008006" key="23">
    <source>
        <dbReference type="Google" id="ProtNLM"/>
    </source>
</evidence>
<dbReference type="GO" id="GO:0005509">
    <property type="term" value="F:calcium ion binding"/>
    <property type="evidence" value="ECO:0007669"/>
    <property type="project" value="InterPro"/>
</dbReference>
<comment type="caution">
    <text evidence="15">Lacks conserved residue(s) required for the propagation of feature annotation.</text>
</comment>
<dbReference type="Pfam" id="PF07714">
    <property type="entry name" value="PK_Tyr_Ser-Thr"/>
    <property type="match status" value="1"/>
</dbReference>
<evidence type="ECO:0000256" key="3">
    <source>
        <dbReference type="ARBA" id="ARBA00022679"/>
    </source>
</evidence>